<proteinExistence type="predicted"/>
<dbReference type="EMBL" id="BMAO01027163">
    <property type="protein sequence ID" value="GFR14894.1"/>
    <property type="molecule type" value="Genomic_DNA"/>
</dbReference>
<dbReference type="AlphaFoldDB" id="A0A8X6H1P6"/>
<sequence>MNYSQNLVYNQVYPQRPTSYQHRPSFTPQQPTMYPGNQRISQQRSAGLRPDSPNFHPSHRLRENTIIRPYQR</sequence>
<protein>
    <submittedName>
        <fullName evidence="2">Uncharacterized protein</fullName>
    </submittedName>
</protein>
<feature type="region of interest" description="Disordered" evidence="1">
    <location>
        <begin position="1"/>
        <end position="72"/>
    </location>
</feature>
<name>A0A8X6H1P6_TRICU</name>
<reference evidence="2" key="1">
    <citation type="submission" date="2020-07" db="EMBL/GenBank/DDBJ databases">
        <title>Multicomponent nature underlies the extraordinary mechanical properties of spider dragline silk.</title>
        <authorList>
            <person name="Kono N."/>
            <person name="Nakamura H."/>
            <person name="Mori M."/>
            <person name="Yoshida Y."/>
            <person name="Ohtoshi R."/>
            <person name="Malay A.D."/>
            <person name="Moran D.A.P."/>
            <person name="Tomita M."/>
            <person name="Numata K."/>
            <person name="Arakawa K."/>
        </authorList>
    </citation>
    <scope>NUCLEOTIDE SEQUENCE</scope>
</reference>
<keyword evidence="3" id="KW-1185">Reference proteome</keyword>
<accession>A0A8X6H1P6</accession>
<evidence type="ECO:0000313" key="3">
    <source>
        <dbReference type="Proteomes" id="UP000887116"/>
    </source>
</evidence>
<dbReference type="Proteomes" id="UP000887116">
    <property type="component" value="Unassembled WGS sequence"/>
</dbReference>
<evidence type="ECO:0000313" key="2">
    <source>
        <dbReference type="EMBL" id="GFR14894.1"/>
    </source>
</evidence>
<feature type="compositionally biased region" description="Polar residues" evidence="1">
    <location>
        <begin position="1"/>
        <end position="32"/>
    </location>
</feature>
<organism evidence="2 3">
    <name type="scientific">Trichonephila clavata</name>
    <name type="common">Joro spider</name>
    <name type="synonym">Nephila clavata</name>
    <dbReference type="NCBI Taxonomy" id="2740835"/>
    <lineage>
        <taxon>Eukaryota</taxon>
        <taxon>Metazoa</taxon>
        <taxon>Ecdysozoa</taxon>
        <taxon>Arthropoda</taxon>
        <taxon>Chelicerata</taxon>
        <taxon>Arachnida</taxon>
        <taxon>Araneae</taxon>
        <taxon>Araneomorphae</taxon>
        <taxon>Entelegynae</taxon>
        <taxon>Araneoidea</taxon>
        <taxon>Nephilidae</taxon>
        <taxon>Trichonephila</taxon>
    </lineage>
</organism>
<evidence type="ECO:0000256" key="1">
    <source>
        <dbReference type="SAM" id="MobiDB-lite"/>
    </source>
</evidence>
<gene>
    <name evidence="2" type="ORF">TNCT_540311</name>
</gene>
<comment type="caution">
    <text evidence="2">The sequence shown here is derived from an EMBL/GenBank/DDBJ whole genome shotgun (WGS) entry which is preliminary data.</text>
</comment>